<dbReference type="InterPro" id="IPR013356">
    <property type="entry name" value="T2SS_GspD"/>
</dbReference>
<evidence type="ECO:0000259" key="13">
    <source>
        <dbReference type="Pfam" id="PF00263"/>
    </source>
</evidence>
<evidence type="ECO:0000256" key="6">
    <source>
        <dbReference type="ARBA" id="ARBA00022729"/>
    </source>
</evidence>
<dbReference type="GO" id="GO:0015627">
    <property type="term" value="C:type II protein secretion system complex"/>
    <property type="evidence" value="ECO:0007669"/>
    <property type="project" value="InterPro"/>
</dbReference>
<dbReference type="GO" id="GO:0015628">
    <property type="term" value="P:protein secretion by the type II secretion system"/>
    <property type="evidence" value="ECO:0007669"/>
    <property type="project" value="InterPro"/>
</dbReference>
<evidence type="ECO:0000256" key="9">
    <source>
        <dbReference type="ARBA" id="ARBA00023237"/>
    </source>
</evidence>
<evidence type="ECO:0000256" key="10">
    <source>
        <dbReference type="RuleBase" id="RU004004"/>
    </source>
</evidence>
<dbReference type="PRINTS" id="PR00811">
    <property type="entry name" value="BCTERIALGSPD"/>
</dbReference>
<feature type="region of interest" description="Disordered" evidence="11">
    <location>
        <begin position="393"/>
        <end position="453"/>
    </location>
</feature>
<dbReference type="EMBL" id="RJVA01000009">
    <property type="protein sequence ID" value="ROR03133.1"/>
    <property type="molecule type" value="Genomic_DNA"/>
</dbReference>
<feature type="region of interest" description="Disordered" evidence="11">
    <location>
        <begin position="31"/>
        <end position="67"/>
    </location>
</feature>
<dbReference type="AlphaFoldDB" id="A0A3N1VJZ4"/>
<keyword evidence="17" id="KW-1185">Reference proteome</keyword>
<dbReference type="InterPro" id="IPR001775">
    <property type="entry name" value="GspD/PilQ"/>
</dbReference>
<dbReference type="InterPro" id="IPR005644">
    <property type="entry name" value="NolW-like"/>
</dbReference>
<evidence type="ECO:0000256" key="3">
    <source>
        <dbReference type="ARBA" id="ARBA00022448"/>
    </source>
</evidence>
<feature type="compositionally biased region" description="Low complexity" evidence="11">
    <location>
        <begin position="35"/>
        <end position="46"/>
    </location>
</feature>
<evidence type="ECO:0000256" key="1">
    <source>
        <dbReference type="ARBA" id="ARBA00004442"/>
    </source>
</evidence>
<evidence type="ECO:0000256" key="8">
    <source>
        <dbReference type="ARBA" id="ARBA00023136"/>
    </source>
</evidence>
<evidence type="ECO:0000256" key="4">
    <source>
        <dbReference type="ARBA" id="ARBA00022452"/>
    </source>
</evidence>
<dbReference type="InterPro" id="IPR004846">
    <property type="entry name" value="T2SS/T3SS_dom"/>
</dbReference>
<evidence type="ECO:0000256" key="11">
    <source>
        <dbReference type="SAM" id="MobiDB-lite"/>
    </source>
</evidence>
<feature type="chain" id="PRO_5018033834" evidence="12">
    <location>
        <begin position="23"/>
        <end position="777"/>
    </location>
</feature>
<organism evidence="16 17">
    <name type="scientific">Desulfosoma caldarium</name>
    <dbReference type="NCBI Taxonomy" id="610254"/>
    <lineage>
        <taxon>Bacteria</taxon>
        <taxon>Pseudomonadati</taxon>
        <taxon>Thermodesulfobacteriota</taxon>
        <taxon>Syntrophobacteria</taxon>
        <taxon>Syntrophobacterales</taxon>
        <taxon>Syntrophobacteraceae</taxon>
        <taxon>Desulfosoma</taxon>
    </lineage>
</organism>
<keyword evidence="9" id="KW-0998">Cell outer membrane</keyword>
<evidence type="ECO:0000259" key="14">
    <source>
        <dbReference type="Pfam" id="PF03958"/>
    </source>
</evidence>
<gene>
    <name evidence="16" type="ORF">EDC27_0390</name>
</gene>
<dbReference type="GO" id="GO:0009279">
    <property type="term" value="C:cell outer membrane"/>
    <property type="evidence" value="ECO:0007669"/>
    <property type="project" value="UniProtKB-SubCell"/>
</dbReference>
<feature type="compositionally biased region" description="Low complexity" evidence="11">
    <location>
        <begin position="417"/>
        <end position="446"/>
    </location>
</feature>
<evidence type="ECO:0000256" key="5">
    <source>
        <dbReference type="ARBA" id="ARBA00022692"/>
    </source>
</evidence>
<dbReference type="Proteomes" id="UP000276223">
    <property type="component" value="Unassembled WGS sequence"/>
</dbReference>
<dbReference type="OrthoDB" id="9775455at2"/>
<keyword evidence="3 10" id="KW-0813">Transport</keyword>
<name>A0A3N1VJZ4_9BACT</name>
<dbReference type="Pfam" id="PF03958">
    <property type="entry name" value="Secretin_N"/>
    <property type="match status" value="3"/>
</dbReference>
<dbReference type="PROSITE" id="PS51257">
    <property type="entry name" value="PROKAR_LIPOPROTEIN"/>
    <property type="match status" value="1"/>
</dbReference>
<dbReference type="PANTHER" id="PTHR30332">
    <property type="entry name" value="PROBABLE GENERAL SECRETION PATHWAY PROTEIN D"/>
    <property type="match status" value="1"/>
</dbReference>
<dbReference type="Gene3D" id="3.55.50.30">
    <property type="match status" value="1"/>
</dbReference>
<comment type="subcellular location">
    <subcellularLocation>
        <location evidence="1 10">Cell outer membrane</location>
    </subcellularLocation>
</comment>
<comment type="caution">
    <text evidence="16">The sequence shown here is derived from an EMBL/GenBank/DDBJ whole genome shotgun (WGS) entry which is preliminary data.</text>
</comment>
<dbReference type="RefSeq" id="WP_123288927.1">
    <property type="nucleotide sequence ID" value="NZ_RJVA01000009.1"/>
</dbReference>
<evidence type="ECO:0000256" key="2">
    <source>
        <dbReference type="ARBA" id="ARBA00006980"/>
    </source>
</evidence>
<feature type="domain" description="NolW-like" evidence="14">
    <location>
        <begin position="223"/>
        <end position="282"/>
    </location>
</feature>
<feature type="domain" description="NolW-like" evidence="14">
    <location>
        <begin position="289"/>
        <end position="361"/>
    </location>
</feature>
<feature type="signal peptide" evidence="12">
    <location>
        <begin position="1"/>
        <end position="22"/>
    </location>
</feature>
<evidence type="ECO:0000313" key="17">
    <source>
        <dbReference type="Proteomes" id="UP000276223"/>
    </source>
</evidence>
<dbReference type="Pfam" id="PF21305">
    <property type="entry name" value="type_II_gspD_N0"/>
    <property type="match status" value="1"/>
</dbReference>
<dbReference type="InterPro" id="IPR049371">
    <property type="entry name" value="GspD-like_N0"/>
</dbReference>
<evidence type="ECO:0000259" key="15">
    <source>
        <dbReference type="Pfam" id="PF21305"/>
    </source>
</evidence>
<proteinExistence type="inferred from homology"/>
<protein>
    <submittedName>
        <fullName evidence="16">General secretion pathway protein D</fullName>
    </submittedName>
</protein>
<keyword evidence="8" id="KW-0472">Membrane</keyword>
<reference evidence="16 17" key="1">
    <citation type="submission" date="2018-11" db="EMBL/GenBank/DDBJ databases">
        <title>Genomic Encyclopedia of Type Strains, Phase IV (KMG-IV): sequencing the most valuable type-strain genomes for metagenomic binning, comparative biology and taxonomic classification.</title>
        <authorList>
            <person name="Goeker M."/>
        </authorList>
    </citation>
    <scope>NUCLEOTIDE SEQUENCE [LARGE SCALE GENOMIC DNA]</scope>
    <source>
        <strain evidence="16 17">DSM 22027</strain>
    </source>
</reference>
<comment type="similarity">
    <text evidence="2">Belongs to the bacterial secretin family. GSP D subfamily.</text>
</comment>
<sequence length="777" mass="83293">MKGWRVAWRVLMRAGLICLALGMTGCATTSLQGRAPAEPSAESKPPLITPSTPQTVSGAKDGSDKTAEAVVLPSNEEESLAKVSPRELSYQGRLSTEAIPAAVAQQARREAAKMSDADKTVDIDMAFDAADLYQVLDATLYQLFEVNYIVDPSIKAKVTFRAKGSYTKPAFFKLLNDVLQVSGLALVPGPGDMVKVVRKDLGPGLSGAGIDDGAVEAGFVDVTRLIRLRYLGAETAAANIKPFLSPNAVVVPDKASNALVVTDTLTNIEKVAGVLAIMDMDRIQEVSWRIFPLRYAEASEVAQELTEILSKEGLFVRPGADSGGFQLFAIRSLNAVFLATRWPALIDQAARWLAVIDRPGEAGEGIYVYSVENGSAVELADVLSRVYGLSTSTSRTSRTAEGSPSLAGTRSSRSRSRTSSPLTGSTGAGLSTARPSASGASASGPTIPERSTVGAAGGALEGEVAFIPDEATNSIVIKAREKDYHIIRKVLEKLDQIPRQVLINVIIAELSLSGSVEYGIEWFLQGHYKDYTGQFVLDNARSRAVNTALETGTGFAAAVFDSTDFLRGLINALGKDTSLNILSSPNIMASDNKEAYIEVAEEIPIVTGEVTSQETTATSRTIQYRKTGIILKVTPHINSSGLVKMDISQEVSERGEKDPDLKTTSIVSRVAETSLVVQNGQTIVIGGLMRNRNSVSRSGIPGLRNLPLLKYVFGSEGKESSKTELIILITPRVVRDRKEAEMVTQEFSRKVEGLRELLRSRGGVVEENLKAPEPEGR</sequence>
<dbReference type="PANTHER" id="PTHR30332:SF24">
    <property type="entry name" value="SECRETIN GSPD-RELATED"/>
    <property type="match status" value="1"/>
</dbReference>
<dbReference type="InterPro" id="IPR038591">
    <property type="entry name" value="NolW-like_sf"/>
</dbReference>
<feature type="domain" description="NolW-like" evidence="14">
    <location>
        <begin position="368"/>
        <end position="500"/>
    </location>
</feature>
<keyword evidence="5" id="KW-0812">Transmembrane</keyword>
<dbReference type="Gene3D" id="3.30.1370.120">
    <property type="match status" value="2"/>
</dbReference>
<dbReference type="InterPro" id="IPR050810">
    <property type="entry name" value="Bact_Secretion_Sys_Channel"/>
</dbReference>
<evidence type="ECO:0000256" key="7">
    <source>
        <dbReference type="ARBA" id="ARBA00022927"/>
    </source>
</evidence>
<keyword evidence="4" id="KW-1134">Transmembrane beta strand</keyword>
<feature type="domain" description="GspD-like N0" evidence="15">
    <location>
        <begin position="127"/>
        <end position="196"/>
    </location>
</feature>
<dbReference type="NCBIfam" id="TIGR02517">
    <property type="entry name" value="type_II_gspD"/>
    <property type="match status" value="1"/>
</dbReference>
<dbReference type="Pfam" id="PF00263">
    <property type="entry name" value="Secretin"/>
    <property type="match status" value="1"/>
</dbReference>
<feature type="domain" description="Type II/III secretion system secretin-like" evidence="13">
    <location>
        <begin position="572"/>
        <end position="735"/>
    </location>
</feature>
<evidence type="ECO:0000313" key="16">
    <source>
        <dbReference type="EMBL" id="ROR03133.1"/>
    </source>
</evidence>
<accession>A0A3N1VJZ4</accession>
<evidence type="ECO:0000256" key="12">
    <source>
        <dbReference type="SAM" id="SignalP"/>
    </source>
</evidence>
<keyword evidence="6 12" id="KW-0732">Signal</keyword>
<keyword evidence="7" id="KW-0653">Protein transport</keyword>